<organism evidence="1 2">
    <name type="scientific">Absidia repens</name>
    <dbReference type="NCBI Taxonomy" id="90262"/>
    <lineage>
        <taxon>Eukaryota</taxon>
        <taxon>Fungi</taxon>
        <taxon>Fungi incertae sedis</taxon>
        <taxon>Mucoromycota</taxon>
        <taxon>Mucoromycotina</taxon>
        <taxon>Mucoromycetes</taxon>
        <taxon>Mucorales</taxon>
        <taxon>Cunninghamellaceae</taxon>
        <taxon>Absidia</taxon>
    </lineage>
</organism>
<name>A0A1X2IDN5_9FUNG</name>
<comment type="caution">
    <text evidence="1">The sequence shown here is derived from an EMBL/GenBank/DDBJ whole genome shotgun (WGS) entry which is preliminary data.</text>
</comment>
<accession>A0A1X2IDN5</accession>
<evidence type="ECO:0000313" key="1">
    <source>
        <dbReference type="EMBL" id="ORZ14584.1"/>
    </source>
</evidence>
<gene>
    <name evidence="1" type="ORF">BCR42DRAFT_417235</name>
</gene>
<evidence type="ECO:0000313" key="2">
    <source>
        <dbReference type="Proteomes" id="UP000193560"/>
    </source>
</evidence>
<proteinExistence type="predicted"/>
<reference evidence="1 2" key="1">
    <citation type="submission" date="2016-07" db="EMBL/GenBank/DDBJ databases">
        <title>Pervasive Adenine N6-methylation of Active Genes in Fungi.</title>
        <authorList>
            <consortium name="DOE Joint Genome Institute"/>
            <person name="Mondo S.J."/>
            <person name="Dannebaum R.O."/>
            <person name="Kuo R.C."/>
            <person name="Labutti K."/>
            <person name="Haridas S."/>
            <person name="Kuo A."/>
            <person name="Salamov A."/>
            <person name="Ahrendt S.R."/>
            <person name="Lipzen A."/>
            <person name="Sullivan W."/>
            <person name="Andreopoulos W.B."/>
            <person name="Clum A."/>
            <person name="Lindquist E."/>
            <person name="Daum C."/>
            <person name="Ramamoorthy G.K."/>
            <person name="Gryganskyi A."/>
            <person name="Culley D."/>
            <person name="Magnuson J.K."/>
            <person name="James T.Y."/>
            <person name="O'Malley M.A."/>
            <person name="Stajich J.E."/>
            <person name="Spatafora J.W."/>
            <person name="Visel A."/>
            <person name="Grigoriev I.V."/>
        </authorList>
    </citation>
    <scope>NUCLEOTIDE SEQUENCE [LARGE SCALE GENOMIC DNA]</scope>
    <source>
        <strain evidence="1 2">NRRL 1336</strain>
    </source>
</reference>
<keyword evidence="2" id="KW-1185">Reference proteome</keyword>
<dbReference type="EMBL" id="MCGE01000014">
    <property type="protein sequence ID" value="ORZ14584.1"/>
    <property type="molecule type" value="Genomic_DNA"/>
</dbReference>
<protein>
    <submittedName>
        <fullName evidence="1">Uncharacterized protein</fullName>
    </submittedName>
</protein>
<sequence length="105" mass="11778">MTTMTFSRSTSLSSFVKQLFFLGSSTATSTSATTNSSSNDAMNNSSVSYMHNLISPDDSLKNNSNLAYERCSFHQEYVSFPSLDELEEQYKEPPRFMVETQTVLC</sequence>
<dbReference type="AlphaFoldDB" id="A0A1X2IDN5"/>
<dbReference type="Proteomes" id="UP000193560">
    <property type="component" value="Unassembled WGS sequence"/>
</dbReference>